<keyword evidence="2" id="KW-0472">Membrane</keyword>
<accession>A0A8A3PL27</accession>
<keyword evidence="2" id="KW-0812">Transmembrane</keyword>
<dbReference type="GO" id="GO:0043386">
    <property type="term" value="P:mycotoxin biosynthetic process"/>
    <property type="evidence" value="ECO:0007669"/>
    <property type="project" value="InterPro"/>
</dbReference>
<dbReference type="Proteomes" id="UP000672032">
    <property type="component" value="Chromosome 6"/>
</dbReference>
<dbReference type="PANTHER" id="PTHR33365">
    <property type="entry name" value="YALI0B05434P"/>
    <property type="match status" value="1"/>
</dbReference>
<dbReference type="EMBL" id="CP063410">
    <property type="protein sequence ID" value="QSZ35664.1"/>
    <property type="molecule type" value="Genomic_DNA"/>
</dbReference>
<evidence type="ECO:0000256" key="1">
    <source>
        <dbReference type="ARBA" id="ARBA00035112"/>
    </source>
</evidence>
<organism evidence="3 4">
    <name type="scientific">Monilinia vaccinii-corymbosi</name>
    <dbReference type="NCBI Taxonomy" id="61207"/>
    <lineage>
        <taxon>Eukaryota</taxon>
        <taxon>Fungi</taxon>
        <taxon>Dikarya</taxon>
        <taxon>Ascomycota</taxon>
        <taxon>Pezizomycotina</taxon>
        <taxon>Leotiomycetes</taxon>
        <taxon>Helotiales</taxon>
        <taxon>Sclerotiniaceae</taxon>
        <taxon>Monilinia</taxon>
    </lineage>
</organism>
<name>A0A8A3PL27_9HELO</name>
<dbReference type="PANTHER" id="PTHR33365:SF6">
    <property type="entry name" value="OXIDASE USTYA"/>
    <property type="match status" value="1"/>
</dbReference>
<gene>
    <name evidence="3" type="ORF">DSL72_006786</name>
</gene>
<evidence type="ECO:0000313" key="3">
    <source>
        <dbReference type="EMBL" id="QSZ35664.1"/>
    </source>
</evidence>
<comment type="similarity">
    <text evidence="1">Belongs to the ustYa family.</text>
</comment>
<sequence>MASHSKYEKLQDLDSDSEPAVGSITTNFNDFIHKRYLIYPLLFVLITSNILTWFLSEWHFKRYHSACKNELSPYAGLARDYPIALGKDSPYTDSNETLRNEVWEAINIDAGMIAVPDSFVEDKKLHPSQRFVWDKRKSVYLLNGHHTLHCVRAVYISLMEFWQGKPQSRRWEHVIHCVDQLRQEALCNADDTPRYSTSDNIPVSGMGQVRMCRSWEKLEEWAKKYNSCYRYVNQTASYEDFPQIERFIWCPEGSPYSAAVESVFGKIGLSEWEEYQ</sequence>
<evidence type="ECO:0000256" key="2">
    <source>
        <dbReference type="SAM" id="Phobius"/>
    </source>
</evidence>
<dbReference type="InterPro" id="IPR021765">
    <property type="entry name" value="UstYa-like"/>
</dbReference>
<dbReference type="AlphaFoldDB" id="A0A8A3PL27"/>
<keyword evidence="4" id="KW-1185">Reference proteome</keyword>
<protein>
    <submittedName>
        <fullName evidence="3">Uncharacterized protein</fullName>
    </submittedName>
</protein>
<keyword evidence="2" id="KW-1133">Transmembrane helix</keyword>
<evidence type="ECO:0000313" key="4">
    <source>
        <dbReference type="Proteomes" id="UP000672032"/>
    </source>
</evidence>
<dbReference type="OrthoDB" id="3687641at2759"/>
<proteinExistence type="inferred from homology"/>
<reference evidence="3" key="1">
    <citation type="submission" date="2020-10" db="EMBL/GenBank/DDBJ databases">
        <title>Genome Sequence of Monilinia vaccinii-corymbosi Sheds Light on Mummy Berry Disease Infection of Blueberry and Mating Type.</title>
        <authorList>
            <person name="Yow A.G."/>
            <person name="Zhang Y."/>
            <person name="Bansal K."/>
            <person name="Eacker S.M."/>
            <person name="Sullivan S."/>
            <person name="Liachko I."/>
            <person name="Cubeta M.A."/>
            <person name="Rollins J.A."/>
            <person name="Ashrafi H."/>
        </authorList>
    </citation>
    <scope>NUCLEOTIDE SEQUENCE</scope>
    <source>
        <strain evidence="3">RL-1</strain>
    </source>
</reference>
<feature type="transmembrane region" description="Helical" evidence="2">
    <location>
        <begin position="36"/>
        <end position="55"/>
    </location>
</feature>
<dbReference type="Pfam" id="PF11807">
    <property type="entry name" value="UstYa"/>
    <property type="match status" value="1"/>
</dbReference>